<organism evidence="1">
    <name type="scientific">freshwater metagenome</name>
    <dbReference type="NCBI Taxonomy" id="449393"/>
    <lineage>
        <taxon>unclassified sequences</taxon>
        <taxon>metagenomes</taxon>
        <taxon>ecological metagenomes</taxon>
    </lineage>
</organism>
<accession>A0A6J6MMK8</accession>
<reference evidence="1" key="1">
    <citation type="submission" date="2020-05" db="EMBL/GenBank/DDBJ databases">
        <authorList>
            <person name="Chiriac C."/>
            <person name="Salcher M."/>
            <person name="Ghai R."/>
            <person name="Kavagutti S V."/>
        </authorList>
    </citation>
    <scope>NUCLEOTIDE SEQUENCE</scope>
</reference>
<dbReference type="EMBL" id="CAEZXE010000039">
    <property type="protein sequence ID" value="CAB4675367.1"/>
    <property type="molecule type" value="Genomic_DNA"/>
</dbReference>
<evidence type="ECO:0000313" key="1">
    <source>
        <dbReference type="EMBL" id="CAB4675367.1"/>
    </source>
</evidence>
<dbReference type="AlphaFoldDB" id="A0A6J6MMK8"/>
<sequence>MSVGPTRVLDTRYGFGTTSTRALESGEVFTLDLSAQTTSTTTAVTLNIAIDGAVGPGYLTAYPCGDPPVAASLNYVDAAVAGNAATVRLNPSRKLCIYVQSSTHLIVDLQGRYDSAVNAAITPVEPTRVLDTRPSNTVPAGGFVEVPIVGYAGVPSGATAVLVSVAADGAAGPGYLTAWQCGGKRPTVANVNYGTKWPAGNGAIVPLSQSGSMCVYSQHRADVIVDVFGYVSASGQRLRIASPTRVFDSRTSLGVVGAGQTVPVQVTGAGKAAAGSTAVEVNVTATDARAPGWVSVFPCSAPPARGSETAVLNLVTGQTKAAHVVVPVGVSGTSAGQICLRTQNATHLVVDLSGGYN</sequence>
<protein>
    <submittedName>
        <fullName evidence="1">Unannotated protein</fullName>
    </submittedName>
</protein>
<name>A0A6J6MMK8_9ZZZZ</name>
<proteinExistence type="predicted"/>
<gene>
    <name evidence="1" type="ORF">UFOPK2350_00617</name>
</gene>